<organism evidence="2 3">
    <name type="scientific">Spirosoma montaniterrae</name>
    <dbReference type="NCBI Taxonomy" id="1178516"/>
    <lineage>
        <taxon>Bacteria</taxon>
        <taxon>Pseudomonadati</taxon>
        <taxon>Bacteroidota</taxon>
        <taxon>Cytophagia</taxon>
        <taxon>Cytophagales</taxon>
        <taxon>Cytophagaceae</taxon>
        <taxon>Spirosoma</taxon>
    </lineage>
</organism>
<feature type="compositionally biased region" description="Basic and acidic residues" evidence="1">
    <location>
        <begin position="54"/>
        <end position="71"/>
    </location>
</feature>
<dbReference type="EMBL" id="CP014263">
    <property type="protein sequence ID" value="AQG79605.1"/>
    <property type="molecule type" value="Genomic_DNA"/>
</dbReference>
<gene>
    <name evidence="2" type="ORF">AWR27_09875</name>
</gene>
<accession>A0A1P9WW36</accession>
<feature type="region of interest" description="Disordered" evidence="1">
    <location>
        <begin position="43"/>
        <end position="72"/>
    </location>
</feature>
<evidence type="ECO:0000256" key="1">
    <source>
        <dbReference type="SAM" id="MobiDB-lite"/>
    </source>
</evidence>
<protein>
    <submittedName>
        <fullName evidence="2">Uncharacterized protein</fullName>
    </submittedName>
</protein>
<name>A0A1P9WW36_9BACT</name>
<feature type="compositionally biased region" description="Basic residues" evidence="1">
    <location>
        <begin position="43"/>
        <end position="53"/>
    </location>
</feature>
<reference evidence="2 3" key="1">
    <citation type="submission" date="2016-01" db="EMBL/GenBank/DDBJ databases">
        <authorList>
            <person name="Oliw E.H."/>
        </authorList>
    </citation>
    <scope>NUCLEOTIDE SEQUENCE [LARGE SCALE GENOMIC DNA]</scope>
    <source>
        <strain evidence="2 3">DY10</strain>
    </source>
</reference>
<evidence type="ECO:0000313" key="2">
    <source>
        <dbReference type="EMBL" id="AQG79605.1"/>
    </source>
</evidence>
<evidence type="ECO:0000313" key="3">
    <source>
        <dbReference type="Proteomes" id="UP000187941"/>
    </source>
</evidence>
<dbReference type="RefSeq" id="WP_077131039.1">
    <property type="nucleotide sequence ID" value="NZ_CP014263.1"/>
</dbReference>
<keyword evidence="3" id="KW-1185">Reference proteome</keyword>
<sequence>MPIRPLIVALLWLTYVLSLGHSLLPHHHHRNAGCDDHEGQIAHHHAGAKHHHDRTADRSDHDHDHDSKEASDEADWWFGHQHTPGVEFSQLTASDQYQAPVAAELTAVTLPRFAVVIRWVGQTVGWPPTQAKAPPVPYRFRPLRAPPLFSLPA</sequence>
<proteinExistence type="predicted"/>
<dbReference type="STRING" id="1178516.AWR27_09875"/>
<dbReference type="AlphaFoldDB" id="A0A1P9WW36"/>
<dbReference type="Proteomes" id="UP000187941">
    <property type="component" value="Chromosome"/>
</dbReference>
<dbReference type="KEGG" id="smon:AWR27_09875"/>